<proteinExistence type="inferred from homology"/>
<dbReference type="RefSeq" id="WP_208292741.1">
    <property type="nucleotide sequence ID" value="NZ_SOAW01000001.1"/>
</dbReference>
<keyword evidence="2" id="KW-0418">Kinase</keyword>
<protein>
    <submittedName>
        <fullName evidence="2">Glucokinase</fullName>
    </submittedName>
</protein>
<dbReference type="SUPFAM" id="SSF53067">
    <property type="entry name" value="Actin-like ATPase domain"/>
    <property type="match status" value="1"/>
</dbReference>
<dbReference type="Gene3D" id="3.30.420.40">
    <property type="match status" value="2"/>
</dbReference>
<organism evidence="2 3">
    <name type="scientific">Naumannella halotolerans</name>
    <dbReference type="NCBI Taxonomy" id="993414"/>
    <lineage>
        <taxon>Bacteria</taxon>
        <taxon>Bacillati</taxon>
        <taxon>Actinomycetota</taxon>
        <taxon>Actinomycetes</taxon>
        <taxon>Propionibacteriales</taxon>
        <taxon>Propionibacteriaceae</taxon>
        <taxon>Naumannella</taxon>
    </lineage>
</organism>
<comment type="caution">
    <text evidence="2">The sequence shown here is derived from an EMBL/GenBank/DDBJ whole genome shotgun (WGS) entry which is preliminary data.</text>
</comment>
<name>A0A4R7J6U4_9ACTN</name>
<dbReference type="Proteomes" id="UP000295371">
    <property type="component" value="Unassembled WGS sequence"/>
</dbReference>
<accession>A0A4R7J6U4</accession>
<dbReference type="InterPro" id="IPR043129">
    <property type="entry name" value="ATPase_NBD"/>
</dbReference>
<dbReference type="Pfam" id="PF00480">
    <property type="entry name" value="ROK"/>
    <property type="match status" value="1"/>
</dbReference>
<evidence type="ECO:0000256" key="1">
    <source>
        <dbReference type="ARBA" id="ARBA00006479"/>
    </source>
</evidence>
<reference evidence="2 3" key="1">
    <citation type="submission" date="2019-03" db="EMBL/GenBank/DDBJ databases">
        <title>Genomic Encyclopedia of Archaeal and Bacterial Type Strains, Phase II (KMG-II): from individual species to whole genera.</title>
        <authorList>
            <person name="Goeker M."/>
        </authorList>
    </citation>
    <scope>NUCLEOTIDE SEQUENCE [LARGE SCALE GENOMIC DNA]</scope>
    <source>
        <strain evidence="2 3">DSM 24323</strain>
    </source>
</reference>
<keyword evidence="3" id="KW-1185">Reference proteome</keyword>
<keyword evidence="2" id="KW-0808">Transferase</keyword>
<dbReference type="InterPro" id="IPR000600">
    <property type="entry name" value="ROK"/>
</dbReference>
<comment type="similarity">
    <text evidence="1">Belongs to the ROK (NagC/XylR) family.</text>
</comment>
<dbReference type="EMBL" id="SOAW01000001">
    <property type="protein sequence ID" value="TDT33132.1"/>
    <property type="molecule type" value="Genomic_DNA"/>
</dbReference>
<evidence type="ECO:0000313" key="2">
    <source>
        <dbReference type="EMBL" id="TDT33132.1"/>
    </source>
</evidence>
<dbReference type="PANTHER" id="PTHR18964">
    <property type="entry name" value="ROK (REPRESSOR, ORF, KINASE) FAMILY"/>
    <property type="match status" value="1"/>
</dbReference>
<dbReference type="GO" id="GO:0016301">
    <property type="term" value="F:kinase activity"/>
    <property type="evidence" value="ECO:0007669"/>
    <property type="project" value="UniProtKB-KW"/>
</dbReference>
<gene>
    <name evidence="2" type="ORF">CLV29_0733</name>
</gene>
<evidence type="ECO:0000313" key="3">
    <source>
        <dbReference type="Proteomes" id="UP000295371"/>
    </source>
</evidence>
<dbReference type="PANTHER" id="PTHR18964:SF149">
    <property type="entry name" value="BIFUNCTIONAL UDP-N-ACETYLGLUCOSAMINE 2-EPIMERASE_N-ACETYLMANNOSAMINE KINASE"/>
    <property type="match status" value="1"/>
</dbReference>
<sequence length="293" mass="29739">MITAVADVGGTDTKLGVVEDAELLSSTTVPTPVGDVTALRRLVADFVASARTDHRIGATAMVVPGIVDPATGVAVHSENLHWSEVPFGRWLAADTGLPAALGHDVTAAGYAEHRHGAARGHAHAAVVVVGTGIAASLIEDGRVINRAGVGEIGHSVVQEGGPSCVRGGRGCLEAIASAAAIGRTYTARTGRVASAAEISTRIDTDPDAAAVWDRAVQALAAGIGQLQSLLPSELVVIGGGLSLAGEVLFAPLRDAVERRLTMQRIPRIVGARFGATAGMIGAAELARDAAKGR</sequence>
<dbReference type="AlphaFoldDB" id="A0A4R7J6U4"/>